<dbReference type="OrthoDB" id="3397424at2"/>
<reference evidence="2 3" key="1">
    <citation type="submission" date="2017-10" db="EMBL/GenBank/DDBJ databases">
        <title>The new phylogeny of genus Mycobacterium.</title>
        <authorList>
            <person name="Tortoli E."/>
            <person name="Trovato A."/>
            <person name="Cirillo D.M."/>
        </authorList>
    </citation>
    <scope>NUCLEOTIDE SEQUENCE [LARGE SCALE GENOMIC DNA]</scope>
    <source>
        <strain evidence="2 3">CCUG37673</strain>
    </source>
</reference>
<reference evidence="1" key="3">
    <citation type="submission" date="2020-02" db="EMBL/GenBank/DDBJ databases">
        <authorList>
            <person name="Matsumoto Y."/>
            <person name="Motooka D."/>
            <person name="Nakamura S."/>
        </authorList>
    </citation>
    <scope>NUCLEOTIDE SEQUENCE</scope>
    <source>
        <strain evidence="1">JCM 6377</strain>
    </source>
</reference>
<evidence type="ECO:0008006" key="5">
    <source>
        <dbReference type="Google" id="ProtNLM"/>
    </source>
</evidence>
<dbReference type="RefSeq" id="WP_097941489.1">
    <property type="nucleotide sequence ID" value="NZ_BLKS01000001.1"/>
</dbReference>
<dbReference type="EMBL" id="PDCP01000032">
    <property type="protein sequence ID" value="PEG36697.1"/>
    <property type="molecule type" value="Genomic_DNA"/>
</dbReference>
<name>A0A2A7MYW6_MYCAG</name>
<comment type="caution">
    <text evidence="2">The sequence shown here is derived from an EMBL/GenBank/DDBJ whole genome shotgun (WGS) entry which is preliminary data.</text>
</comment>
<organism evidence="2 3">
    <name type="scientific">Mycolicibacterium agri</name>
    <name type="common">Mycobacterium agri</name>
    <dbReference type="NCBI Taxonomy" id="36811"/>
    <lineage>
        <taxon>Bacteria</taxon>
        <taxon>Bacillati</taxon>
        <taxon>Actinomycetota</taxon>
        <taxon>Actinomycetes</taxon>
        <taxon>Mycobacteriales</taxon>
        <taxon>Mycobacteriaceae</taxon>
        <taxon>Mycolicibacterium</taxon>
    </lineage>
</organism>
<protein>
    <recommendedName>
        <fullName evidence="5">2'-5' RNA ligase</fullName>
    </recommendedName>
</protein>
<proteinExistence type="predicted"/>
<dbReference type="InterPro" id="IPR009097">
    <property type="entry name" value="Cyclic_Pdiesterase"/>
</dbReference>
<dbReference type="AlphaFoldDB" id="A0A2A7MYW6"/>
<sequence>MVHSIELLFDSETESAVRRLWDDLSDAGIRSLAASQSPSNRPHVTLAVAEHMDDAVGDALRPLLGALPLACTLGAPMVFGRGPFVLVRLLIPSAELLALQAKVHEAALPHMSPGPMPNADPGRWTPHVTLARRLPPNKLADALSLRRMSRDRRCTAVGIRHWDGNKRIEHPILA</sequence>
<dbReference type="Pfam" id="PF13563">
    <property type="entry name" value="2_5_RNA_ligase2"/>
    <property type="match status" value="1"/>
</dbReference>
<dbReference type="Proteomes" id="UP000465302">
    <property type="component" value="Unassembled WGS sequence"/>
</dbReference>
<keyword evidence="3" id="KW-1185">Reference proteome</keyword>
<dbReference type="Proteomes" id="UP000220914">
    <property type="component" value="Unassembled WGS sequence"/>
</dbReference>
<dbReference type="EMBL" id="BLKS01000001">
    <property type="protein sequence ID" value="GFG49122.1"/>
    <property type="molecule type" value="Genomic_DNA"/>
</dbReference>
<evidence type="ECO:0000313" key="2">
    <source>
        <dbReference type="EMBL" id="PEG36697.1"/>
    </source>
</evidence>
<accession>A0A2A7MYW6</accession>
<evidence type="ECO:0000313" key="1">
    <source>
        <dbReference type="EMBL" id="GFG49122.1"/>
    </source>
</evidence>
<gene>
    <name evidence="2" type="ORF">CQY20_18240</name>
    <name evidence="1" type="ORF">MAGR_05630</name>
</gene>
<evidence type="ECO:0000313" key="4">
    <source>
        <dbReference type="Proteomes" id="UP000465302"/>
    </source>
</evidence>
<dbReference type="Gene3D" id="3.90.1140.10">
    <property type="entry name" value="Cyclic phosphodiesterase"/>
    <property type="match status" value="1"/>
</dbReference>
<evidence type="ECO:0000313" key="3">
    <source>
        <dbReference type="Proteomes" id="UP000220914"/>
    </source>
</evidence>
<dbReference type="SUPFAM" id="SSF55144">
    <property type="entry name" value="LigT-like"/>
    <property type="match status" value="1"/>
</dbReference>
<reference evidence="1 4" key="2">
    <citation type="journal article" date="2019" name="Emerg. Microbes Infect.">
        <title>Comprehensive subspecies identification of 175 nontuberculous mycobacteria species based on 7547 genomic profiles.</title>
        <authorList>
            <person name="Matsumoto Y."/>
            <person name="Kinjo T."/>
            <person name="Motooka D."/>
            <person name="Nabeya D."/>
            <person name="Jung N."/>
            <person name="Uechi K."/>
            <person name="Horii T."/>
            <person name="Iida T."/>
            <person name="Fujita J."/>
            <person name="Nakamura S."/>
        </authorList>
    </citation>
    <scope>NUCLEOTIDE SEQUENCE [LARGE SCALE GENOMIC DNA]</scope>
    <source>
        <strain evidence="1 4">JCM 6377</strain>
    </source>
</reference>